<protein>
    <submittedName>
        <fullName evidence="1">Calcium-dependent phosphotriesterase</fullName>
    </submittedName>
</protein>
<evidence type="ECO:0000313" key="1">
    <source>
        <dbReference type="EMBL" id="RAH69216.1"/>
    </source>
</evidence>
<name>A0ACD1H735_9EURO</name>
<reference evidence="1" key="1">
    <citation type="submission" date="2018-02" db="EMBL/GenBank/DDBJ databases">
        <title>The genomes of Aspergillus section Nigri reveals drivers in fungal speciation.</title>
        <authorList>
            <consortium name="DOE Joint Genome Institute"/>
            <person name="Vesth T.C."/>
            <person name="Nybo J."/>
            <person name="Theobald S."/>
            <person name="Brandl J."/>
            <person name="Frisvad J.C."/>
            <person name="Nielsen K.F."/>
            <person name="Lyhne E.K."/>
            <person name="Kogle M.E."/>
            <person name="Kuo A."/>
            <person name="Riley R."/>
            <person name="Clum A."/>
            <person name="Nolan M."/>
            <person name="Lipzen A."/>
            <person name="Salamov A."/>
            <person name="Henrissat B."/>
            <person name="Wiebenga A."/>
            <person name="De vries R.P."/>
            <person name="Grigoriev I.V."/>
            <person name="Mortensen U.H."/>
            <person name="Andersen M.R."/>
            <person name="Baker S.E."/>
        </authorList>
    </citation>
    <scope>NUCLEOTIDE SEQUENCE</scope>
    <source>
        <strain evidence="1">CBS 121060</strain>
    </source>
</reference>
<dbReference type="Proteomes" id="UP000249661">
    <property type="component" value="Unassembled WGS sequence"/>
</dbReference>
<gene>
    <name evidence="1" type="ORF">BO66DRAFT_375727</name>
</gene>
<evidence type="ECO:0000313" key="2">
    <source>
        <dbReference type="Proteomes" id="UP000249661"/>
    </source>
</evidence>
<accession>A0ACD1H735</accession>
<sequence length="358" mass="38022">MTTTALTPTWTPAASLPAAFEVHNPDFLNLTGPHPTLSILTTNHNTTTAFAHEAPIYIPQPRTLYMTSNILTDPDTNTSTIQISKLSLDDPRPLTAQLITPTPAIPNPNGGHAYTYNDNHEILFCGQGDGDPTHPAGLYTLSLATNNNNYTSSPLLTSFHSRPFNSPNDVAIHPTDGSIYFTDPDYAYIQGLRGAGPAAAPRLPNQVYRYDPATKAVRVVADGFDKPNGICFAPGGGTVYVTDTGAARGDGTVDLTRAATIYAFDVTAINGEPFLVNRRVFAMADEGVPDGIKVDVHGNVYAGCGDGVNVWSAGGVLLGKIRVEGGVANFVFGEAGEMFLMGETRVWVVRLDGSVRGA</sequence>
<organism evidence="1 2">
    <name type="scientific">Aspergillus aculeatinus CBS 121060</name>
    <dbReference type="NCBI Taxonomy" id="1448322"/>
    <lineage>
        <taxon>Eukaryota</taxon>
        <taxon>Fungi</taxon>
        <taxon>Dikarya</taxon>
        <taxon>Ascomycota</taxon>
        <taxon>Pezizomycotina</taxon>
        <taxon>Eurotiomycetes</taxon>
        <taxon>Eurotiomycetidae</taxon>
        <taxon>Eurotiales</taxon>
        <taxon>Aspergillaceae</taxon>
        <taxon>Aspergillus</taxon>
        <taxon>Aspergillus subgen. Circumdati</taxon>
    </lineage>
</organism>
<keyword evidence="2" id="KW-1185">Reference proteome</keyword>
<dbReference type="EMBL" id="KZ824961">
    <property type="protein sequence ID" value="RAH69216.1"/>
    <property type="molecule type" value="Genomic_DNA"/>
</dbReference>
<proteinExistence type="predicted"/>